<evidence type="ECO:0000313" key="2">
    <source>
        <dbReference type="Proteomes" id="UP000299102"/>
    </source>
</evidence>
<gene>
    <name evidence="1" type="ORF">EVAR_59423_1</name>
</gene>
<comment type="caution">
    <text evidence="1">The sequence shown here is derived from an EMBL/GenBank/DDBJ whole genome shotgun (WGS) entry which is preliminary data.</text>
</comment>
<dbReference type="Proteomes" id="UP000299102">
    <property type="component" value="Unassembled WGS sequence"/>
</dbReference>
<keyword evidence="2" id="KW-1185">Reference proteome</keyword>
<sequence>MNTHNPRGVTSTLPTSWREGLGYLIEGELIEEWSDGRNDGSDGSEWDSVGSIPGVCPLRWAHEQKFLLHIIEIERETRAESKARTRIEIENRTVVKTGPKVKCRIGNIIKYIEIQERKQNRSEEQY</sequence>
<accession>A0A4C1YY55</accession>
<proteinExistence type="predicted"/>
<evidence type="ECO:0000313" key="1">
    <source>
        <dbReference type="EMBL" id="GBP81421.1"/>
    </source>
</evidence>
<reference evidence="1 2" key="1">
    <citation type="journal article" date="2019" name="Commun. Biol.">
        <title>The bagworm genome reveals a unique fibroin gene that provides high tensile strength.</title>
        <authorList>
            <person name="Kono N."/>
            <person name="Nakamura H."/>
            <person name="Ohtoshi R."/>
            <person name="Tomita M."/>
            <person name="Numata K."/>
            <person name="Arakawa K."/>
        </authorList>
    </citation>
    <scope>NUCLEOTIDE SEQUENCE [LARGE SCALE GENOMIC DNA]</scope>
</reference>
<dbReference type="EMBL" id="BGZK01001510">
    <property type="protein sequence ID" value="GBP81421.1"/>
    <property type="molecule type" value="Genomic_DNA"/>
</dbReference>
<organism evidence="1 2">
    <name type="scientific">Eumeta variegata</name>
    <name type="common">Bagworm moth</name>
    <name type="synonym">Eumeta japonica</name>
    <dbReference type="NCBI Taxonomy" id="151549"/>
    <lineage>
        <taxon>Eukaryota</taxon>
        <taxon>Metazoa</taxon>
        <taxon>Ecdysozoa</taxon>
        <taxon>Arthropoda</taxon>
        <taxon>Hexapoda</taxon>
        <taxon>Insecta</taxon>
        <taxon>Pterygota</taxon>
        <taxon>Neoptera</taxon>
        <taxon>Endopterygota</taxon>
        <taxon>Lepidoptera</taxon>
        <taxon>Glossata</taxon>
        <taxon>Ditrysia</taxon>
        <taxon>Tineoidea</taxon>
        <taxon>Psychidae</taxon>
        <taxon>Oiketicinae</taxon>
        <taxon>Eumeta</taxon>
    </lineage>
</organism>
<name>A0A4C1YY55_EUMVA</name>
<dbReference type="AlphaFoldDB" id="A0A4C1YY55"/>
<protein>
    <submittedName>
        <fullName evidence="1">Uncharacterized protein</fullName>
    </submittedName>
</protein>